<dbReference type="EnsemblMetazoa" id="HelroT186138">
    <property type="protein sequence ID" value="HelroP186138"/>
    <property type="gene ID" value="HelroG186138"/>
</dbReference>
<dbReference type="EC" id="3.1.3.57" evidence="15"/>
<dbReference type="InterPro" id="IPR000760">
    <property type="entry name" value="Inositol_monophosphatase-like"/>
</dbReference>
<evidence type="ECO:0000256" key="15">
    <source>
        <dbReference type="ARBA" id="ARBA00044519"/>
    </source>
</evidence>
<evidence type="ECO:0000256" key="10">
    <source>
        <dbReference type="ARBA" id="ARBA00044465"/>
    </source>
</evidence>
<feature type="binding site" evidence="18">
    <location>
        <position position="116"/>
    </location>
    <ligand>
        <name>Mg(2+)</name>
        <dbReference type="ChEBI" id="CHEBI:18420"/>
        <label>1</label>
        <note>catalytic</note>
    </ligand>
</feature>
<comment type="similarity">
    <text evidence="2">Belongs to the inositol monophosphatase superfamily.</text>
</comment>
<dbReference type="InterPro" id="IPR050725">
    <property type="entry name" value="CysQ/Inositol_MonoPase"/>
</dbReference>
<accession>T1FNP9</accession>
<evidence type="ECO:0000256" key="17">
    <source>
        <dbReference type="ARBA" id="ARBA00044554"/>
    </source>
</evidence>
<dbReference type="PROSITE" id="PS00630">
    <property type="entry name" value="IMP_2"/>
    <property type="match status" value="1"/>
</dbReference>
<evidence type="ECO:0000256" key="12">
    <source>
        <dbReference type="ARBA" id="ARBA00044478"/>
    </source>
</evidence>
<evidence type="ECO:0000256" key="16">
    <source>
        <dbReference type="ARBA" id="ARBA00044544"/>
    </source>
</evidence>
<dbReference type="PANTHER" id="PTHR43028">
    <property type="entry name" value="3'(2'),5'-BISPHOSPHATE NUCLEOTIDASE 1"/>
    <property type="match status" value="1"/>
</dbReference>
<dbReference type="FunFam" id="3.40.190.80:FF:000006">
    <property type="entry name" value="Bisphosphate nucleotidase 1"/>
    <property type="match status" value="1"/>
</dbReference>
<dbReference type="SUPFAM" id="SSF56655">
    <property type="entry name" value="Carbohydrate phosphatase"/>
    <property type="match status" value="1"/>
</dbReference>
<keyword evidence="6" id="KW-0378">Hydrolase</keyword>
<evidence type="ECO:0000313" key="19">
    <source>
        <dbReference type="EMBL" id="ESN92499.1"/>
    </source>
</evidence>
<evidence type="ECO:0000256" key="18">
    <source>
        <dbReference type="PIRSR" id="PIRSR600760-2"/>
    </source>
</evidence>
<dbReference type="Gene3D" id="3.40.190.80">
    <property type="match status" value="1"/>
</dbReference>
<dbReference type="GO" id="GO:0046854">
    <property type="term" value="P:phosphatidylinositol phosphate biosynthetic process"/>
    <property type="evidence" value="ECO:0007669"/>
    <property type="project" value="InterPro"/>
</dbReference>
<evidence type="ECO:0000256" key="2">
    <source>
        <dbReference type="ARBA" id="ARBA00009759"/>
    </source>
</evidence>
<evidence type="ECO:0000256" key="9">
    <source>
        <dbReference type="ARBA" id="ARBA00041815"/>
    </source>
</evidence>
<dbReference type="GO" id="GO:0008441">
    <property type="term" value="F:3'(2'),5'-bisphosphate nucleotidase activity"/>
    <property type="evidence" value="ECO:0000318"/>
    <property type="project" value="GO_Central"/>
</dbReference>
<dbReference type="KEGG" id="hro:HELRODRAFT_186138"/>
<evidence type="ECO:0000313" key="21">
    <source>
        <dbReference type="Proteomes" id="UP000015101"/>
    </source>
</evidence>
<dbReference type="AlphaFoldDB" id="T1FNP9"/>
<dbReference type="eggNOG" id="KOG3099">
    <property type="taxonomic scope" value="Eukaryota"/>
</dbReference>
<feature type="binding site" evidence="18">
    <location>
        <position position="119"/>
    </location>
    <ligand>
        <name>Mg(2+)</name>
        <dbReference type="ChEBI" id="CHEBI:18420"/>
        <label>1</label>
        <note>catalytic</note>
    </ligand>
</feature>
<dbReference type="PANTHER" id="PTHR43028:SF5">
    <property type="entry name" value="3'(2'),5'-BISPHOSPHATE NUCLEOTIDASE 1"/>
    <property type="match status" value="1"/>
</dbReference>
<dbReference type="EC" id="3.1.3.7" evidence="3"/>
<name>T1FNP9_HELRO</name>
<evidence type="ECO:0000256" key="3">
    <source>
        <dbReference type="ARBA" id="ARBA00012633"/>
    </source>
</evidence>
<comment type="catalytic activity">
    <reaction evidence="10">
        <text>1D-myo-inositol 1,3,4-trisphosphate + H2O = 1D-myo-inositol 3,4-bisphosphate + phosphate</text>
        <dbReference type="Rhea" id="RHEA:70319"/>
        <dbReference type="ChEBI" id="CHEBI:15377"/>
        <dbReference type="ChEBI" id="CHEBI:43474"/>
        <dbReference type="ChEBI" id="CHEBI:58414"/>
        <dbReference type="ChEBI" id="CHEBI:83241"/>
    </reaction>
    <physiologicalReaction direction="left-to-right" evidence="10">
        <dbReference type="Rhea" id="RHEA:70320"/>
    </physiologicalReaction>
</comment>
<evidence type="ECO:0000256" key="14">
    <source>
        <dbReference type="ARBA" id="ARBA00044484"/>
    </source>
</evidence>
<dbReference type="GeneID" id="20210446"/>
<protein>
    <recommendedName>
        <fullName evidence="8">3'(2'),5'-bisphosphate nucleotidase 1</fullName>
        <ecNumber evidence="15">3.1.3.57</ecNumber>
        <ecNumber evidence="3">3.1.3.7</ecNumber>
    </recommendedName>
    <alternativeName>
        <fullName evidence="16">3'-phosphoadenosine 5'-phosphate phosphatase</fullName>
    </alternativeName>
    <alternativeName>
        <fullName evidence="9">Bisphosphate 3'-nucleotidase 1</fullName>
    </alternativeName>
    <alternativeName>
        <fullName evidence="17">Inositol-polyphosphate 1-phosphatase</fullName>
    </alternativeName>
</protein>
<evidence type="ECO:0000256" key="6">
    <source>
        <dbReference type="ARBA" id="ARBA00022801"/>
    </source>
</evidence>
<feature type="binding site" evidence="18">
    <location>
        <position position="71"/>
    </location>
    <ligand>
        <name>Mg(2+)</name>
        <dbReference type="ChEBI" id="CHEBI:18420"/>
        <label>1</label>
        <note>catalytic</note>
    </ligand>
</feature>
<reference evidence="20" key="3">
    <citation type="submission" date="2015-06" db="UniProtKB">
        <authorList>
            <consortium name="EnsemblMetazoa"/>
        </authorList>
    </citation>
    <scope>IDENTIFICATION</scope>
</reference>
<dbReference type="RefSeq" id="XP_009029429.1">
    <property type="nucleotide sequence ID" value="XM_009031181.1"/>
</dbReference>
<dbReference type="Pfam" id="PF00459">
    <property type="entry name" value="Inositol_P"/>
    <property type="match status" value="1"/>
</dbReference>
<dbReference type="Gene3D" id="3.30.540.10">
    <property type="entry name" value="Fructose-1,6-Bisphosphatase, subunit A, domain 1"/>
    <property type="match status" value="1"/>
</dbReference>
<evidence type="ECO:0000256" key="11">
    <source>
        <dbReference type="ARBA" id="ARBA00044466"/>
    </source>
</evidence>
<dbReference type="OMA" id="QTEADRC"/>
<comment type="catalytic activity">
    <reaction evidence="12">
        <text>1D-myo-inositol 1,4-bisphosphate + H2O = 1D-myo-inositol 4-phosphate + phosphate</text>
        <dbReference type="Rhea" id="RHEA:15553"/>
        <dbReference type="ChEBI" id="CHEBI:15377"/>
        <dbReference type="ChEBI" id="CHEBI:43474"/>
        <dbReference type="ChEBI" id="CHEBI:58282"/>
        <dbReference type="ChEBI" id="CHEBI:58469"/>
        <dbReference type="EC" id="3.1.3.57"/>
    </reaction>
    <physiologicalReaction direction="left-to-right" evidence="12">
        <dbReference type="Rhea" id="RHEA:15554"/>
    </physiologicalReaction>
</comment>
<feature type="binding site" evidence="18">
    <location>
        <position position="118"/>
    </location>
    <ligand>
        <name>Mg(2+)</name>
        <dbReference type="ChEBI" id="CHEBI:18420"/>
        <label>1</label>
        <note>catalytic</note>
    </ligand>
</feature>
<comment type="catalytic activity">
    <reaction evidence="14">
        <text>3'-phosphoadenylyl sulfate + H2O = adenosine 5'-phosphosulfate + phosphate</text>
        <dbReference type="Rhea" id="RHEA:77639"/>
        <dbReference type="ChEBI" id="CHEBI:15377"/>
        <dbReference type="ChEBI" id="CHEBI:43474"/>
        <dbReference type="ChEBI" id="CHEBI:58243"/>
        <dbReference type="ChEBI" id="CHEBI:58339"/>
        <dbReference type="EC" id="3.1.3.7"/>
    </reaction>
    <physiologicalReaction direction="left-to-right" evidence="14">
        <dbReference type="Rhea" id="RHEA:77640"/>
    </physiologicalReaction>
</comment>
<dbReference type="GO" id="GO:0046872">
    <property type="term" value="F:metal ion binding"/>
    <property type="evidence" value="ECO:0007669"/>
    <property type="project" value="UniProtKB-KW"/>
</dbReference>
<dbReference type="EMBL" id="AMQM01007559">
    <property type="status" value="NOT_ANNOTATED_CDS"/>
    <property type="molecule type" value="Genomic_DNA"/>
</dbReference>
<dbReference type="CTD" id="20210446"/>
<dbReference type="FunCoup" id="T1FNP9">
    <property type="interactions" value="859"/>
</dbReference>
<proteinExistence type="inferred from homology"/>
<dbReference type="Proteomes" id="UP000015101">
    <property type="component" value="Unassembled WGS sequence"/>
</dbReference>
<dbReference type="CDD" id="cd01640">
    <property type="entry name" value="IPPase"/>
    <property type="match status" value="1"/>
</dbReference>
<dbReference type="PROSITE" id="PS00629">
    <property type="entry name" value="IMP_1"/>
    <property type="match status" value="1"/>
</dbReference>
<dbReference type="STRING" id="6412.T1FNP9"/>
<sequence>MSEPLILRLVASSVSVANMAGRIIRDILKTGDLGIVEKGLNDLQTEADRNAQKCIVSSLMKAFPDVAIIGEETLDYSDVNPDWITMDQDADVLKHAGSIPDDLKNISAKDICIWVDPLDGTAEFTQGLLDHVTVLIGIAVKEKAVAGVIYQPYYNYQNGPQAELGRTIWGIVGLGAFGFEQVKPPAKERIITTTRSHMDGAVKGAIDACQPTKILRVGGAGHKVLLLIEGKAHAYLFASPGCKKWDTCAPEAVLHAMGGKLTDVNGNFYQYHSGVKLRNDGGTLATCLFEDHPWYLSKMPEAIRCTLKSK</sequence>
<keyword evidence="5 18" id="KW-0479">Metal-binding</keyword>
<keyword evidence="7 18" id="KW-0460">Magnesium</keyword>
<dbReference type="GO" id="GO:0004441">
    <property type="term" value="F:inositol-1,4-bisphosphate 1-phosphatase activity"/>
    <property type="evidence" value="ECO:0007669"/>
    <property type="project" value="UniProtKB-EC"/>
</dbReference>
<comment type="catalytic activity">
    <reaction evidence="13">
        <text>adenosine 3',5'-bisphosphate + H2O = AMP + phosphate</text>
        <dbReference type="Rhea" id="RHEA:10040"/>
        <dbReference type="ChEBI" id="CHEBI:15377"/>
        <dbReference type="ChEBI" id="CHEBI:43474"/>
        <dbReference type="ChEBI" id="CHEBI:58343"/>
        <dbReference type="ChEBI" id="CHEBI:456215"/>
        <dbReference type="EC" id="3.1.3.7"/>
    </reaction>
    <physiologicalReaction direction="left-to-right" evidence="13">
        <dbReference type="Rhea" id="RHEA:10041"/>
    </physiologicalReaction>
</comment>
<dbReference type="FunFam" id="3.30.540.10:FF:000023">
    <property type="entry name" value="Protein CBR-TAG-231"/>
    <property type="match status" value="1"/>
</dbReference>
<reference evidence="19 21" key="2">
    <citation type="journal article" date="2013" name="Nature">
        <title>Insights into bilaterian evolution from three spiralian genomes.</title>
        <authorList>
            <person name="Simakov O."/>
            <person name="Marletaz F."/>
            <person name="Cho S.J."/>
            <person name="Edsinger-Gonzales E."/>
            <person name="Havlak P."/>
            <person name="Hellsten U."/>
            <person name="Kuo D.H."/>
            <person name="Larsson T."/>
            <person name="Lv J."/>
            <person name="Arendt D."/>
            <person name="Savage R."/>
            <person name="Osoegawa K."/>
            <person name="de Jong P."/>
            <person name="Grimwood J."/>
            <person name="Chapman J.A."/>
            <person name="Shapiro H."/>
            <person name="Aerts A."/>
            <person name="Otillar R.P."/>
            <person name="Terry A.Y."/>
            <person name="Boore J.L."/>
            <person name="Grigoriev I.V."/>
            <person name="Lindberg D.R."/>
            <person name="Seaver E.C."/>
            <person name="Weisblat D.A."/>
            <person name="Putnam N.H."/>
            <person name="Rokhsar D.S."/>
        </authorList>
    </citation>
    <scope>NUCLEOTIDE SEQUENCE</scope>
</reference>
<dbReference type="EMBL" id="KB097640">
    <property type="protein sequence ID" value="ESN92499.1"/>
    <property type="molecule type" value="Genomic_DNA"/>
</dbReference>
<dbReference type="HOGENOM" id="CLU_034742_2_0_1"/>
<evidence type="ECO:0000256" key="4">
    <source>
        <dbReference type="ARBA" id="ARBA00022671"/>
    </source>
</evidence>
<evidence type="ECO:0000256" key="5">
    <source>
        <dbReference type="ARBA" id="ARBA00022723"/>
    </source>
</evidence>
<gene>
    <name evidence="20" type="primary">20210446</name>
    <name evidence="19" type="ORF">HELRODRAFT_186138</name>
</gene>
<keyword evidence="21" id="KW-1185">Reference proteome</keyword>
<evidence type="ECO:0000313" key="20">
    <source>
        <dbReference type="EnsemblMetazoa" id="HelroP186138"/>
    </source>
</evidence>
<feature type="binding site" evidence="18">
    <location>
        <position position="246"/>
    </location>
    <ligand>
        <name>Mg(2+)</name>
        <dbReference type="ChEBI" id="CHEBI:18420"/>
        <label>1</label>
        <note>catalytic</note>
    </ligand>
</feature>
<keyword evidence="4" id="KW-0452">Lithium</keyword>
<organism evidence="20 21">
    <name type="scientific">Helobdella robusta</name>
    <name type="common">Californian leech</name>
    <dbReference type="NCBI Taxonomy" id="6412"/>
    <lineage>
        <taxon>Eukaryota</taxon>
        <taxon>Metazoa</taxon>
        <taxon>Spiralia</taxon>
        <taxon>Lophotrochozoa</taxon>
        <taxon>Annelida</taxon>
        <taxon>Clitellata</taxon>
        <taxon>Hirudinea</taxon>
        <taxon>Rhynchobdellida</taxon>
        <taxon>Glossiphoniidae</taxon>
        <taxon>Helobdella</taxon>
    </lineage>
</organism>
<reference evidence="21" key="1">
    <citation type="submission" date="2012-12" db="EMBL/GenBank/DDBJ databases">
        <authorList>
            <person name="Hellsten U."/>
            <person name="Grimwood J."/>
            <person name="Chapman J.A."/>
            <person name="Shapiro H."/>
            <person name="Aerts A."/>
            <person name="Otillar R.P."/>
            <person name="Terry A.Y."/>
            <person name="Boore J.L."/>
            <person name="Simakov O."/>
            <person name="Marletaz F."/>
            <person name="Cho S.-J."/>
            <person name="Edsinger-Gonzales E."/>
            <person name="Havlak P."/>
            <person name="Kuo D.-H."/>
            <person name="Larsson T."/>
            <person name="Lv J."/>
            <person name="Arendt D."/>
            <person name="Savage R."/>
            <person name="Osoegawa K."/>
            <person name="de Jong P."/>
            <person name="Lindberg D.R."/>
            <person name="Seaver E.C."/>
            <person name="Weisblat D.A."/>
            <person name="Putnam N.H."/>
            <person name="Grigoriev I.V."/>
            <person name="Rokhsar D.S."/>
        </authorList>
    </citation>
    <scope>NUCLEOTIDE SEQUENCE</scope>
</reference>
<dbReference type="OrthoDB" id="411145at2759"/>
<dbReference type="InterPro" id="IPR020550">
    <property type="entry name" value="Inositol_monophosphatase_CS"/>
</dbReference>
<evidence type="ECO:0000256" key="13">
    <source>
        <dbReference type="ARBA" id="ARBA00044479"/>
    </source>
</evidence>
<dbReference type="InterPro" id="IPR020583">
    <property type="entry name" value="Inositol_monoP_metal-BS"/>
</dbReference>
<comment type="catalytic activity">
    <reaction evidence="11">
        <text>adenosine 2',5'-bisphosphate + H2O = AMP + phosphate</text>
        <dbReference type="Rhea" id="RHEA:77643"/>
        <dbReference type="ChEBI" id="CHEBI:15377"/>
        <dbReference type="ChEBI" id="CHEBI:43474"/>
        <dbReference type="ChEBI" id="CHEBI:194156"/>
        <dbReference type="ChEBI" id="CHEBI:456215"/>
        <dbReference type="EC" id="3.1.3.7"/>
    </reaction>
    <physiologicalReaction direction="left-to-right" evidence="11">
        <dbReference type="Rhea" id="RHEA:77644"/>
    </physiologicalReaction>
</comment>
<evidence type="ECO:0000256" key="1">
    <source>
        <dbReference type="ARBA" id="ARBA00001946"/>
    </source>
</evidence>
<dbReference type="InParanoid" id="T1FNP9"/>
<evidence type="ECO:0000256" key="7">
    <source>
        <dbReference type="ARBA" id="ARBA00022842"/>
    </source>
</evidence>
<comment type="cofactor">
    <cofactor evidence="1 18">
        <name>Mg(2+)</name>
        <dbReference type="ChEBI" id="CHEBI:18420"/>
    </cofactor>
</comment>
<evidence type="ECO:0000256" key="8">
    <source>
        <dbReference type="ARBA" id="ARBA00040342"/>
    </source>
</evidence>